<organism evidence="6">
    <name type="scientific">Paraprevotella clara</name>
    <dbReference type="NCBI Taxonomy" id="454154"/>
    <lineage>
        <taxon>Bacteria</taxon>
        <taxon>Pseudomonadati</taxon>
        <taxon>Bacteroidota</taxon>
        <taxon>Bacteroidia</taxon>
        <taxon>Bacteroidales</taxon>
        <taxon>Prevotellaceae</taxon>
        <taxon>Paraprevotella</taxon>
    </lineage>
</organism>
<dbReference type="PANTHER" id="PTHR42852">
    <property type="entry name" value="THIOL:DISULFIDE INTERCHANGE PROTEIN DSBE"/>
    <property type="match status" value="1"/>
</dbReference>
<comment type="subcellular location">
    <subcellularLocation>
        <location evidence="1">Cell envelope</location>
    </subcellularLocation>
</comment>
<sequence>MNTEMKTTHKATLWAWLLLAVLCCASPEATARKARTFSRPAWVGSTTSTIRITKVEFADTATIISFHERYKPGWWIQMSKDSWLLGDDNRKYKALRGEGIVLGEHYVTPPSGEGEFKVLFEPMPRKTRFFDFIEGNMRGAFNIYGVHEEGKAPQVPEEREPFMMTPELERQFFTADTACVRGRIEGYSRSQGYSTMLYNRCEPTTGERVPLVVDIREDGTFEFRFWAWHPVEGALLIEGKDFRKWLNFYAVPGQTTEMVMRADGSVSCASAPSGPFGRKRSLEHGVSELCAYPYDEFSAVSDSLGFKDFTENAMRRMRERLRAVDYAAWRFGYTPWERHLAKCQTRLVHGMAVFDYEMNQSFAIDYEKMKWEEIRAKMAPYRDPANYRFLREMPCDDVSALVLRDLDIFLNRYEFSSVMRSPAVLVGSMEPDSVAKEDAAMMAVDTAIQGADKPSLLGRLVVLRALSSDLGRHYSEAPSMYDSIYQNRLAYMNREVLRVQAERLLEQARRRNTLTYALPDTEGGNLLRRLTEKYRGKYVLIDFWGMFCGPCRSGIERSKPMREALRNHSDVDFLFISTEGEGPEENYRKYVDEHLSGEDVVQVSRDDFNRLMELFNFLGIPHYETLDRMGNVVWSGLHYAPEEQFRLHLENLKQQLER</sequence>
<evidence type="ECO:0000256" key="1">
    <source>
        <dbReference type="ARBA" id="ARBA00004196"/>
    </source>
</evidence>
<dbReference type="EMBL" id="CACRUT010000011">
    <property type="protein sequence ID" value="VYT98865.1"/>
    <property type="molecule type" value="Genomic_DNA"/>
</dbReference>
<keyword evidence="2" id="KW-0201">Cytochrome c-type biogenesis</keyword>
<evidence type="ECO:0008006" key="7">
    <source>
        <dbReference type="Google" id="ProtNLM"/>
    </source>
</evidence>
<feature type="signal peptide" evidence="5">
    <location>
        <begin position="1"/>
        <end position="25"/>
    </location>
</feature>
<keyword evidence="5" id="KW-0732">Signal</keyword>
<dbReference type="InterPro" id="IPR050553">
    <property type="entry name" value="Thioredoxin_ResA/DsbE_sf"/>
</dbReference>
<keyword evidence="4" id="KW-0676">Redox-active center</keyword>
<evidence type="ECO:0000256" key="5">
    <source>
        <dbReference type="SAM" id="SignalP"/>
    </source>
</evidence>
<dbReference type="InterPro" id="IPR036249">
    <property type="entry name" value="Thioredoxin-like_sf"/>
</dbReference>
<dbReference type="PANTHER" id="PTHR42852:SF6">
    <property type="entry name" value="THIOL:DISULFIDE INTERCHANGE PROTEIN DSBE"/>
    <property type="match status" value="1"/>
</dbReference>
<name>A0A6N3B213_9BACT</name>
<accession>A0A6N3B213</accession>
<evidence type="ECO:0000313" key="6">
    <source>
        <dbReference type="EMBL" id="VYT98865.1"/>
    </source>
</evidence>
<dbReference type="GO" id="GO:0017004">
    <property type="term" value="P:cytochrome complex assembly"/>
    <property type="evidence" value="ECO:0007669"/>
    <property type="project" value="UniProtKB-KW"/>
</dbReference>
<gene>
    <name evidence="6" type="ORF">PCLFYP37_01644</name>
</gene>
<protein>
    <recommendedName>
        <fullName evidence="7">Thiol-disulfide oxidoreductase</fullName>
    </recommendedName>
</protein>
<evidence type="ECO:0000256" key="4">
    <source>
        <dbReference type="ARBA" id="ARBA00023284"/>
    </source>
</evidence>
<dbReference type="GO" id="GO:0030313">
    <property type="term" value="C:cell envelope"/>
    <property type="evidence" value="ECO:0007669"/>
    <property type="project" value="UniProtKB-SubCell"/>
</dbReference>
<proteinExistence type="predicted"/>
<dbReference type="AlphaFoldDB" id="A0A6N3B213"/>
<evidence type="ECO:0000256" key="2">
    <source>
        <dbReference type="ARBA" id="ARBA00022748"/>
    </source>
</evidence>
<dbReference type="Gene3D" id="3.40.30.10">
    <property type="entry name" value="Glutaredoxin"/>
    <property type="match status" value="1"/>
</dbReference>
<reference evidence="6" key="1">
    <citation type="submission" date="2019-11" db="EMBL/GenBank/DDBJ databases">
        <authorList>
            <person name="Feng L."/>
        </authorList>
    </citation>
    <scope>NUCLEOTIDE SEQUENCE</scope>
    <source>
        <strain evidence="6">PclaraLFYP37</strain>
    </source>
</reference>
<dbReference type="SUPFAM" id="SSF52833">
    <property type="entry name" value="Thioredoxin-like"/>
    <property type="match status" value="1"/>
</dbReference>
<keyword evidence="3" id="KW-1015">Disulfide bond</keyword>
<evidence type="ECO:0000256" key="3">
    <source>
        <dbReference type="ARBA" id="ARBA00023157"/>
    </source>
</evidence>
<dbReference type="CDD" id="cd02966">
    <property type="entry name" value="TlpA_like_family"/>
    <property type="match status" value="1"/>
</dbReference>
<feature type="chain" id="PRO_5027058600" description="Thiol-disulfide oxidoreductase" evidence="5">
    <location>
        <begin position="26"/>
        <end position="658"/>
    </location>
</feature>